<feature type="compositionally biased region" description="Polar residues" evidence="1">
    <location>
        <begin position="25"/>
        <end position="43"/>
    </location>
</feature>
<feature type="region of interest" description="Disordered" evidence="1">
    <location>
        <begin position="25"/>
        <end position="51"/>
    </location>
</feature>
<evidence type="ECO:0000313" key="5">
    <source>
        <dbReference type="Proteomes" id="UP001595387"/>
    </source>
</evidence>
<evidence type="ECO:0000259" key="3">
    <source>
        <dbReference type="Pfam" id="PF14478"/>
    </source>
</evidence>
<keyword evidence="2" id="KW-0732">Signal</keyword>
<comment type="caution">
    <text evidence="4">The sequence shown here is derived from an EMBL/GenBank/DDBJ whole genome shotgun (WGS) entry which is preliminary data.</text>
</comment>
<dbReference type="Pfam" id="PF14478">
    <property type="entry name" value="DUF4430"/>
    <property type="match status" value="1"/>
</dbReference>
<feature type="chain" id="PRO_5045337032" evidence="2">
    <location>
        <begin position="21"/>
        <end position="142"/>
    </location>
</feature>
<reference evidence="5" key="1">
    <citation type="journal article" date="2019" name="Int. J. Syst. Evol. Microbiol.">
        <title>The Global Catalogue of Microorganisms (GCM) 10K type strain sequencing project: providing services to taxonomists for standard genome sequencing and annotation.</title>
        <authorList>
            <consortium name="The Broad Institute Genomics Platform"/>
            <consortium name="The Broad Institute Genome Sequencing Center for Infectious Disease"/>
            <person name="Wu L."/>
            <person name="Ma J."/>
        </authorList>
    </citation>
    <scope>NUCLEOTIDE SEQUENCE [LARGE SCALE GENOMIC DNA]</scope>
    <source>
        <strain evidence="5">KCTC 13193</strain>
    </source>
</reference>
<evidence type="ECO:0000256" key="2">
    <source>
        <dbReference type="SAM" id="SignalP"/>
    </source>
</evidence>
<feature type="domain" description="Transcobalamin-like C-terminal" evidence="3">
    <location>
        <begin position="75"/>
        <end position="139"/>
    </location>
</feature>
<feature type="signal peptide" evidence="2">
    <location>
        <begin position="1"/>
        <end position="20"/>
    </location>
</feature>
<sequence>MKRRILWHLGALLLAMGLLAGCTGEESTQQESAPDTDQENTQQAEEKEERVHITLSENEGEEIIAEEEVTITENAILMDVMKENFDIEEENGFITSINGIGPEEGEERSWMFYVNGEMAMVGAQEYELEPGDEVTFDLQAWE</sequence>
<dbReference type="InterPro" id="IPR027954">
    <property type="entry name" value="Transcobalamin-like_C"/>
</dbReference>
<name>A0ABV7A5J9_9BACI</name>
<dbReference type="Gene3D" id="2.170.130.30">
    <property type="match status" value="1"/>
</dbReference>
<dbReference type="Proteomes" id="UP001595387">
    <property type="component" value="Unassembled WGS sequence"/>
</dbReference>
<proteinExistence type="predicted"/>
<keyword evidence="5" id="KW-1185">Reference proteome</keyword>
<organism evidence="4 5">
    <name type="scientific">Virgibacillus sediminis</name>
    <dbReference type="NCBI Taxonomy" id="202260"/>
    <lineage>
        <taxon>Bacteria</taxon>
        <taxon>Bacillati</taxon>
        <taxon>Bacillota</taxon>
        <taxon>Bacilli</taxon>
        <taxon>Bacillales</taxon>
        <taxon>Bacillaceae</taxon>
        <taxon>Virgibacillus</taxon>
    </lineage>
</organism>
<dbReference type="RefSeq" id="WP_390305065.1">
    <property type="nucleotide sequence ID" value="NZ_JBHRRZ010000014.1"/>
</dbReference>
<evidence type="ECO:0000256" key="1">
    <source>
        <dbReference type="SAM" id="MobiDB-lite"/>
    </source>
</evidence>
<dbReference type="PROSITE" id="PS51257">
    <property type="entry name" value="PROKAR_LIPOPROTEIN"/>
    <property type="match status" value="1"/>
</dbReference>
<evidence type="ECO:0000313" key="4">
    <source>
        <dbReference type="EMBL" id="MFC2948280.1"/>
    </source>
</evidence>
<accession>A0ABV7A5J9</accession>
<dbReference type="EMBL" id="JBHRRZ010000014">
    <property type="protein sequence ID" value="MFC2948280.1"/>
    <property type="molecule type" value="Genomic_DNA"/>
</dbReference>
<protein>
    <submittedName>
        <fullName evidence="4">DUF4430 domain-containing protein</fullName>
    </submittedName>
</protein>
<gene>
    <name evidence="4" type="ORF">ACFODW_08005</name>
</gene>